<reference evidence="9 10" key="1">
    <citation type="submission" date="2019-01" db="EMBL/GenBank/DDBJ databases">
        <title>Insights into ecological role of a new deltaproteobacterial order Candidatus Sinidesulfobacterales (Sva0485) by metagenomics and metatranscriptomics.</title>
        <authorList>
            <person name="Tan S."/>
            <person name="Liu J."/>
            <person name="Fang Y."/>
            <person name="Hedlund B."/>
            <person name="Lian Z.-H."/>
            <person name="Huang L.-Y."/>
            <person name="Li J.-T."/>
            <person name="Huang L.-N."/>
            <person name="Li W.-J."/>
            <person name="Jiang H.-C."/>
            <person name="Dong H.-L."/>
            <person name="Shu W.-S."/>
        </authorList>
    </citation>
    <scope>NUCLEOTIDE SEQUENCE [LARGE SCALE GENOMIC DNA]</scope>
    <source>
        <strain evidence="9">AP4</strain>
    </source>
</reference>
<evidence type="ECO:0000259" key="8">
    <source>
        <dbReference type="Pfam" id="PF00460"/>
    </source>
</evidence>
<dbReference type="Proteomes" id="UP000322454">
    <property type="component" value="Unassembled WGS sequence"/>
</dbReference>
<gene>
    <name evidence="9" type="primary">flgB</name>
    <name evidence="9" type="ORF">EVJ48_09975</name>
</gene>
<sequence length="143" mass="15342">MFSSIYGILGDSLNVLDDRQNIIASNIANANTPGYKAKELNFEQVMRGLVPSADSLPMKTTSQKDLSGGGLAAGSSSEEQSDYIKSFVHNQNSETVPALDGNTVNLGKEMSDMTSNAIRFQAVAKLLSKKFATLTYAIDNTMP</sequence>
<dbReference type="PANTHER" id="PTHR30435:SF12">
    <property type="entry name" value="FLAGELLAR BASAL BODY ROD PROTEIN FLGB"/>
    <property type="match status" value="1"/>
</dbReference>
<evidence type="ECO:0000313" key="9">
    <source>
        <dbReference type="EMBL" id="RZV36798.1"/>
    </source>
</evidence>
<dbReference type="PANTHER" id="PTHR30435">
    <property type="entry name" value="FLAGELLAR PROTEIN"/>
    <property type="match status" value="1"/>
</dbReference>
<evidence type="ECO:0000256" key="1">
    <source>
        <dbReference type="ARBA" id="ARBA00004117"/>
    </source>
</evidence>
<evidence type="ECO:0000313" key="10">
    <source>
        <dbReference type="Proteomes" id="UP000322454"/>
    </source>
</evidence>
<dbReference type="PIRSF" id="PIRSF002889">
    <property type="entry name" value="Rod_FlgB"/>
    <property type="match status" value="1"/>
</dbReference>
<dbReference type="GO" id="GO:0030694">
    <property type="term" value="C:bacterial-type flagellum basal body, rod"/>
    <property type="evidence" value="ECO:0007669"/>
    <property type="project" value="InterPro"/>
</dbReference>
<dbReference type="NCBIfam" id="TIGR01396">
    <property type="entry name" value="FlgB"/>
    <property type="match status" value="1"/>
</dbReference>
<feature type="domain" description="Flagellar basal body rod protein N-terminal" evidence="8">
    <location>
        <begin position="14"/>
        <end position="36"/>
    </location>
</feature>
<comment type="similarity">
    <text evidence="2 6">Belongs to the flagella basal body rod proteins family.</text>
</comment>
<comment type="caution">
    <text evidence="9">The sequence shown here is derived from an EMBL/GenBank/DDBJ whole genome shotgun (WGS) entry which is preliminary data.</text>
</comment>
<evidence type="ECO:0000256" key="4">
    <source>
        <dbReference type="ARBA" id="ARBA00023143"/>
    </source>
</evidence>
<protein>
    <recommendedName>
        <fullName evidence="3 6">Flagellar basal body rod protein FlgB</fullName>
    </recommendedName>
</protein>
<comment type="function">
    <text evidence="5 6">Structural component of flagellum, the bacterial motility apparatus. Part of the rod structure of flagellar basal body.</text>
</comment>
<proteinExistence type="inferred from homology"/>
<comment type="subcellular location">
    <subcellularLocation>
        <location evidence="1 6">Bacterial flagellum basal body</location>
    </subcellularLocation>
</comment>
<keyword evidence="9" id="KW-0969">Cilium</keyword>
<comment type="subunit">
    <text evidence="6">The basal body constitutes a major portion of the flagellar organelle and consists of a number of rings mounted on a central rod.</text>
</comment>
<accession>A0A520X6M9</accession>
<dbReference type="AlphaFoldDB" id="A0A520X6M9"/>
<keyword evidence="9" id="KW-0966">Cell projection</keyword>
<evidence type="ECO:0000256" key="5">
    <source>
        <dbReference type="ARBA" id="ARBA00024934"/>
    </source>
</evidence>
<dbReference type="Pfam" id="PF00460">
    <property type="entry name" value="Flg_bb_rod"/>
    <property type="match status" value="1"/>
</dbReference>
<dbReference type="EMBL" id="SHMQ01000053">
    <property type="protein sequence ID" value="RZV36798.1"/>
    <property type="molecule type" value="Genomic_DNA"/>
</dbReference>
<name>A0A520X6M9_9DELT</name>
<evidence type="ECO:0000256" key="7">
    <source>
        <dbReference type="SAM" id="MobiDB-lite"/>
    </source>
</evidence>
<dbReference type="GO" id="GO:0071978">
    <property type="term" value="P:bacterial-type flagellum-dependent swarming motility"/>
    <property type="evidence" value="ECO:0007669"/>
    <property type="project" value="TreeGrafter"/>
</dbReference>
<evidence type="ECO:0000256" key="2">
    <source>
        <dbReference type="ARBA" id="ARBA00009677"/>
    </source>
</evidence>
<dbReference type="InterPro" id="IPR001444">
    <property type="entry name" value="Flag_bb_rod_N"/>
</dbReference>
<keyword evidence="9" id="KW-0282">Flagellum</keyword>
<feature type="region of interest" description="Disordered" evidence="7">
    <location>
        <begin position="53"/>
        <end position="78"/>
    </location>
</feature>
<keyword evidence="4 6" id="KW-0975">Bacterial flagellum</keyword>
<organism evidence="9 10">
    <name type="scientific">Candidatus Acidulodesulfobacterium acidiphilum</name>
    <dbReference type="NCBI Taxonomy" id="2597224"/>
    <lineage>
        <taxon>Bacteria</taxon>
        <taxon>Deltaproteobacteria</taxon>
        <taxon>Candidatus Acidulodesulfobacterales</taxon>
        <taxon>Candidatus Acidulodesulfobacterium</taxon>
    </lineage>
</organism>
<dbReference type="InterPro" id="IPR006300">
    <property type="entry name" value="FlgB"/>
</dbReference>
<evidence type="ECO:0000256" key="6">
    <source>
        <dbReference type="PIRNR" id="PIRNR002889"/>
    </source>
</evidence>
<evidence type="ECO:0000256" key="3">
    <source>
        <dbReference type="ARBA" id="ARBA00014376"/>
    </source>
</evidence>